<comment type="subcellular location">
    <subcellularLocation>
        <location evidence="1">Cell inner membrane</location>
        <topology evidence="1">Multi-pass membrane protein</topology>
    </subcellularLocation>
    <subcellularLocation>
        <location evidence="7">Cell membrane</location>
        <topology evidence="7">Multi-pass membrane protein</topology>
    </subcellularLocation>
</comment>
<evidence type="ECO:0000256" key="2">
    <source>
        <dbReference type="ARBA" id="ARBA00022475"/>
    </source>
</evidence>
<dbReference type="GO" id="GO:0006885">
    <property type="term" value="P:regulation of pH"/>
    <property type="evidence" value="ECO:0007669"/>
    <property type="project" value="UniProtKB-UniRule"/>
</dbReference>
<evidence type="ECO:0000256" key="6">
    <source>
        <dbReference type="ARBA" id="ARBA00023201"/>
    </source>
</evidence>
<keyword evidence="2 7" id="KW-1003">Cell membrane</keyword>
<keyword evidence="9" id="KW-1185">Reference proteome</keyword>
<feature type="transmembrane region" description="Helical" evidence="7">
    <location>
        <begin position="94"/>
        <end position="114"/>
    </location>
</feature>
<dbReference type="PANTHER" id="PTHR30341">
    <property type="entry name" value="SODIUM ION/PROTON ANTIPORTER NHAA-RELATED"/>
    <property type="match status" value="1"/>
</dbReference>
<reference evidence="8 9" key="1">
    <citation type="journal article" date="2014" name="Int. J. Syst. Evol. Microbiol.">
        <title>Oceanisphaera profunda sp. nov., a marine bacterium isolated from deep-sea sediment, and emended description of the genus Oceanisphaera.</title>
        <authorList>
            <person name="Xu Z."/>
            <person name="Zhang X.Y."/>
            <person name="Su H.N."/>
            <person name="Yu Z.C."/>
            <person name="Liu C."/>
            <person name="Li H."/>
            <person name="Chen X.L."/>
            <person name="Song X.Y."/>
            <person name="Xie B.B."/>
            <person name="Qin Q.L."/>
            <person name="Zhou B.C."/>
            <person name="Shi M."/>
            <person name="Huang Y."/>
            <person name="Zhang Y.Z."/>
        </authorList>
    </citation>
    <scope>NUCLEOTIDE SEQUENCE [LARGE SCALE GENOMIC DNA]</scope>
    <source>
        <strain evidence="8 9">SM1222</strain>
    </source>
</reference>
<accession>A0A1Y0D720</accession>
<dbReference type="InterPro" id="IPR004670">
    <property type="entry name" value="NhaA"/>
</dbReference>
<evidence type="ECO:0000313" key="8">
    <source>
        <dbReference type="EMBL" id="ART82966.1"/>
    </source>
</evidence>
<keyword evidence="4 7" id="KW-1133">Transmembrane helix</keyword>
<name>A0A1Y0D720_9GAMM</name>
<dbReference type="Pfam" id="PF06965">
    <property type="entry name" value="Na_H_antiport_1"/>
    <property type="match status" value="1"/>
</dbReference>
<comment type="function">
    <text evidence="7">Na(+)/H(+) antiporter that extrudes sodium in exchange for external protons.</text>
</comment>
<keyword evidence="5 7" id="KW-0472">Membrane</keyword>
<keyword evidence="7" id="KW-0406">Ion transport</keyword>
<dbReference type="KEGG" id="opf:CBP31_10295"/>
<feature type="transmembrane region" description="Helical" evidence="7">
    <location>
        <begin position="257"/>
        <end position="275"/>
    </location>
</feature>
<feature type="transmembrane region" description="Helical" evidence="7">
    <location>
        <begin position="181"/>
        <end position="198"/>
    </location>
</feature>
<proteinExistence type="inferred from homology"/>
<dbReference type="Gene3D" id="1.20.1530.10">
    <property type="entry name" value="Na+/H+ antiporter like domain"/>
    <property type="match status" value="1"/>
</dbReference>
<dbReference type="PANTHER" id="PTHR30341:SF0">
    <property type="entry name" value="NA(+)_H(+) ANTIPORTER NHAA"/>
    <property type="match status" value="1"/>
</dbReference>
<dbReference type="NCBIfam" id="TIGR00773">
    <property type="entry name" value="NhaA"/>
    <property type="match status" value="1"/>
</dbReference>
<evidence type="ECO:0000256" key="7">
    <source>
        <dbReference type="HAMAP-Rule" id="MF_01844"/>
    </source>
</evidence>
<feature type="transmembrane region" description="Helical" evidence="7">
    <location>
        <begin position="154"/>
        <end position="175"/>
    </location>
</feature>
<organism evidence="8 9">
    <name type="scientific">Oceanisphaera profunda</name>
    <dbReference type="NCBI Taxonomy" id="1416627"/>
    <lineage>
        <taxon>Bacteria</taxon>
        <taxon>Pseudomonadati</taxon>
        <taxon>Pseudomonadota</taxon>
        <taxon>Gammaproteobacteria</taxon>
        <taxon>Aeromonadales</taxon>
        <taxon>Aeromonadaceae</taxon>
        <taxon>Oceanisphaera</taxon>
    </lineage>
</organism>
<keyword evidence="7" id="KW-0050">Antiport</keyword>
<dbReference type="InterPro" id="IPR023171">
    <property type="entry name" value="Na/H_antiporter_dom_sf"/>
</dbReference>
<evidence type="ECO:0000256" key="5">
    <source>
        <dbReference type="ARBA" id="ARBA00023136"/>
    </source>
</evidence>
<feature type="transmembrane region" description="Helical" evidence="7">
    <location>
        <begin position="59"/>
        <end position="79"/>
    </location>
</feature>
<dbReference type="AlphaFoldDB" id="A0A1Y0D720"/>
<keyword evidence="3 7" id="KW-0812">Transmembrane</keyword>
<dbReference type="RefSeq" id="WP_087036995.1">
    <property type="nucleotide sequence ID" value="NZ_CP021377.1"/>
</dbReference>
<comment type="catalytic activity">
    <reaction evidence="7">
        <text>Na(+)(in) + 2 H(+)(out) = Na(+)(out) + 2 H(+)(in)</text>
        <dbReference type="Rhea" id="RHEA:29251"/>
        <dbReference type="ChEBI" id="CHEBI:15378"/>
        <dbReference type="ChEBI" id="CHEBI:29101"/>
    </reaction>
</comment>
<sequence length="397" mass="42442">MAYVLKRFLAMESSGGILLIIAAIIAMLMANTGLSDIYQNVLNTQIQLRISSLDLDKTLAHWVNDGLMAIFFLVIGLEVKRELVSGALSSREKAMFPALAAIGGMLFPALWFLVFNLGEGASQDGWAIPTATDIAFALGVIALLGKRVPLSLKVFLLALAIIDDLGAIIIIALFYNHGISIPALSVAALGIGGLYWLNRAQVKNLVPYLILGWVVWVAVLQSGVHATIAGVILGFLIPLHGIKFSPSQELEKFLHPWCAFFILPLFAFVNAGVSLKGLSLSDLAAPLPLGIMAGLLLGKPMGIFLSAWLAVRLGWAQLPAGVCMRQIFAVSVLCGIGFTMSIFIASLAFAQTPELANLSRLGILLGSTLAASLGYTLLYVILPRHQLKPVGEVETQN</sequence>
<dbReference type="NCBIfam" id="NF007111">
    <property type="entry name" value="PRK09560.1"/>
    <property type="match status" value="1"/>
</dbReference>
<keyword evidence="7" id="KW-0813">Transport</keyword>
<protein>
    <recommendedName>
        <fullName evidence="7">Na(+)/H(+) antiporter NhaA</fullName>
    </recommendedName>
    <alternativeName>
        <fullName evidence="7">Sodium/proton antiporter NhaA</fullName>
    </alternativeName>
</protein>
<evidence type="ECO:0000256" key="1">
    <source>
        <dbReference type="ARBA" id="ARBA00004429"/>
    </source>
</evidence>
<dbReference type="GO" id="GO:0005886">
    <property type="term" value="C:plasma membrane"/>
    <property type="evidence" value="ECO:0007669"/>
    <property type="project" value="UniProtKB-SubCell"/>
</dbReference>
<dbReference type="GO" id="GO:0015385">
    <property type="term" value="F:sodium:proton antiporter activity"/>
    <property type="evidence" value="ECO:0007669"/>
    <property type="project" value="UniProtKB-UniRule"/>
</dbReference>
<feature type="transmembrane region" description="Helical" evidence="7">
    <location>
        <begin position="126"/>
        <end position="145"/>
    </location>
</feature>
<keyword evidence="7" id="KW-0915">Sodium</keyword>
<dbReference type="EMBL" id="CP021377">
    <property type="protein sequence ID" value="ART82966.1"/>
    <property type="molecule type" value="Genomic_DNA"/>
</dbReference>
<keyword evidence="6 7" id="KW-0739">Sodium transport</keyword>
<evidence type="ECO:0000313" key="9">
    <source>
        <dbReference type="Proteomes" id="UP000243937"/>
    </source>
</evidence>
<dbReference type="NCBIfam" id="NF007112">
    <property type="entry name" value="PRK09561.1"/>
    <property type="match status" value="1"/>
</dbReference>
<feature type="transmembrane region" description="Helical" evidence="7">
    <location>
        <begin position="361"/>
        <end position="382"/>
    </location>
</feature>
<dbReference type="OrthoDB" id="9808135at2"/>
<feature type="transmembrane region" description="Helical" evidence="7">
    <location>
        <begin position="205"/>
        <end position="222"/>
    </location>
</feature>
<dbReference type="HAMAP" id="MF_01844">
    <property type="entry name" value="NhaA"/>
    <property type="match status" value="1"/>
</dbReference>
<dbReference type="Proteomes" id="UP000243937">
    <property type="component" value="Chromosome"/>
</dbReference>
<feature type="transmembrane region" description="Helical" evidence="7">
    <location>
        <begin position="287"/>
        <end position="315"/>
    </location>
</feature>
<evidence type="ECO:0000256" key="3">
    <source>
        <dbReference type="ARBA" id="ARBA00022692"/>
    </source>
</evidence>
<feature type="transmembrane region" description="Helical" evidence="7">
    <location>
        <begin position="327"/>
        <end position="349"/>
    </location>
</feature>
<evidence type="ECO:0000256" key="4">
    <source>
        <dbReference type="ARBA" id="ARBA00022989"/>
    </source>
</evidence>
<comment type="similarity">
    <text evidence="7">Belongs to the NhaA Na(+)/H(+) (TC 2.A.33) antiporter family.</text>
</comment>
<gene>
    <name evidence="7" type="primary">nhaA</name>
    <name evidence="8" type="ORF">CBP31_10295</name>
</gene>